<name>A0A2Z7A4U1_9LAMI</name>
<dbReference type="Proteomes" id="UP000250235">
    <property type="component" value="Unassembled WGS sequence"/>
</dbReference>
<sequence length="83" mass="9400">MIAVDNAKLIEEMRPWYEIKASLLKESDIPLIRDQSGMSYDYDILISGVKDRAHLPPNGYHFGVRQMRIAPSTEGYHVGDAHA</sequence>
<dbReference type="AlphaFoldDB" id="A0A2Z7A4U1"/>
<reference evidence="1" key="2">
    <citation type="submission" date="2016-02" db="EMBL/GenBank/DDBJ databases">
        <authorList>
            <person name="Alioto T."/>
            <person name="Alioto T."/>
        </authorList>
    </citation>
    <scope>NUCLEOTIDE SEQUENCE</scope>
</reference>
<dbReference type="EMBL" id="KQ999307">
    <property type="protein sequence ID" value="KZV42045.1"/>
    <property type="molecule type" value="Genomic_DNA"/>
</dbReference>
<gene>
    <name evidence="1" type="ORF">F511_10088</name>
    <name evidence="2" type="ORF">F511_18391</name>
</gene>
<evidence type="ECO:0000313" key="3">
    <source>
        <dbReference type="Proteomes" id="UP000250235"/>
    </source>
</evidence>
<evidence type="ECO:0000313" key="1">
    <source>
        <dbReference type="EMBL" id="KZV16476.1"/>
    </source>
</evidence>
<proteinExistence type="predicted"/>
<organism evidence="1 3">
    <name type="scientific">Dorcoceras hygrometricum</name>
    <dbReference type="NCBI Taxonomy" id="472368"/>
    <lineage>
        <taxon>Eukaryota</taxon>
        <taxon>Viridiplantae</taxon>
        <taxon>Streptophyta</taxon>
        <taxon>Embryophyta</taxon>
        <taxon>Tracheophyta</taxon>
        <taxon>Spermatophyta</taxon>
        <taxon>Magnoliopsida</taxon>
        <taxon>eudicotyledons</taxon>
        <taxon>Gunneridae</taxon>
        <taxon>Pentapetalae</taxon>
        <taxon>asterids</taxon>
        <taxon>lamiids</taxon>
        <taxon>Lamiales</taxon>
        <taxon>Gesneriaceae</taxon>
        <taxon>Didymocarpoideae</taxon>
        <taxon>Trichosporeae</taxon>
        <taxon>Loxocarpinae</taxon>
        <taxon>Dorcoceras</taxon>
    </lineage>
</organism>
<reference evidence="1 3" key="1">
    <citation type="journal article" date="2015" name="Proc. Natl. Acad. Sci. U.S.A.">
        <title>The resurrection genome of Boea hygrometrica: A blueprint for survival of dehydration.</title>
        <authorList>
            <person name="Xiao L."/>
            <person name="Yang G."/>
            <person name="Zhang L."/>
            <person name="Yang X."/>
            <person name="Zhao S."/>
            <person name="Ji Z."/>
            <person name="Zhou Q."/>
            <person name="Hu M."/>
            <person name="Wang Y."/>
            <person name="Chen M."/>
            <person name="Xu Y."/>
            <person name="Jin H."/>
            <person name="Xiao X."/>
            <person name="Hu G."/>
            <person name="Bao F."/>
            <person name="Hu Y."/>
            <person name="Wan P."/>
            <person name="Li L."/>
            <person name="Deng X."/>
            <person name="Kuang T."/>
            <person name="Xiang C."/>
            <person name="Zhu J.K."/>
            <person name="Oliver M.J."/>
            <person name="He Y."/>
        </authorList>
    </citation>
    <scope>NUCLEOTIDE SEQUENCE [LARGE SCALE GENOMIC DNA]</scope>
    <source>
        <strain evidence="3">cv. XS01</strain>
    </source>
</reference>
<protein>
    <submittedName>
        <fullName evidence="1">Uncharacterized protein</fullName>
    </submittedName>
</protein>
<dbReference type="EMBL" id="KV019049">
    <property type="protein sequence ID" value="KZV16476.1"/>
    <property type="molecule type" value="Genomic_DNA"/>
</dbReference>
<accession>A0A2Z7A4U1</accession>
<dbReference type="OrthoDB" id="1839207at2759"/>
<evidence type="ECO:0000313" key="2">
    <source>
        <dbReference type="EMBL" id="KZV42045.1"/>
    </source>
</evidence>
<keyword evidence="3" id="KW-1185">Reference proteome</keyword>